<keyword evidence="2" id="KW-1185">Reference proteome</keyword>
<protein>
    <submittedName>
        <fullName evidence="1">Uncharacterized protein</fullName>
    </submittedName>
</protein>
<proteinExistence type="predicted"/>
<organism evidence="1">
    <name type="scientific">Spirodela intermedia</name>
    <name type="common">Intermediate duckweed</name>
    <dbReference type="NCBI Taxonomy" id="51605"/>
    <lineage>
        <taxon>Eukaryota</taxon>
        <taxon>Viridiplantae</taxon>
        <taxon>Streptophyta</taxon>
        <taxon>Embryophyta</taxon>
        <taxon>Tracheophyta</taxon>
        <taxon>Spermatophyta</taxon>
        <taxon>Magnoliopsida</taxon>
        <taxon>Liliopsida</taxon>
        <taxon>Araceae</taxon>
        <taxon>Lemnoideae</taxon>
        <taxon>Spirodela</taxon>
    </lineage>
</organism>
<gene>
    <name evidence="1" type="ORF">SI7747_01000686</name>
</gene>
<reference evidence="1 2" key="1">
    <citation type="submission" date="2019-12" db="EMBL/GenBank/DDBJ databases">
        <authorList>
            <person name="Scholz U."/>
            <person name="Mascher M."/>
            <person name="Fiebig A."/>
        </authorList>
    </citation>
    <scope>NUCLEOTIDE SEQUENCE</scope>
</reference>
<dbReference type="Proteomes" id="UP001189122">
    <property type="component" value="Unassembled WGS sequence"/>
</dbReference>
<dbReference type="EMBL" id="CACRZD030000001">
    <property type="protein sequence ID" value="CAA6654096.1"/>
    <property type="molecule type" value="Genomic_DNA"/>
</dbReference>
<sequence>MIHEVDSVESTLFTCFIHCEIISLILMSQI</sequence>
<name>A0A7I8I8U7_SPIIN</name>
<evidence type="ECO:0000313" key="2">
    <source>
        <dbReference type="Proteomes" id="UP001189122"/>
    </source>
</evidence>
<dbReference type="AlphaFoldDB" id="A0A7I8I8U7"/>
<accession>A0A7I8I8U7</accession>
<evidence type="ECO:0000313" key="1">
    <source>
        <dbReference type="EMBL" id="CAA2614297.1"/>
    </source>
</evidence>
<dbReference type="EMBL" id="LR743588">
    <property type="protein sequence ID" value="CAA2614297.1"/>
    <property type="molecule type" value="Genomic_DNA"/>
</dbReference>